<dbReference type="OrthoDB" id="5873433at2759"/>
<feature type="compositionally biased region" description="Basic and acidic residues" evidence="1">
    <location>
        <begin position="300"/>
        <end position="314"/>
    </location>
</feature>
<proteinExistence type="predicted"/>
<gene>
    <name evidence="2" type="ORF">DICVIV_03494</name>
</gene>
<dbReference type="EMBL" id="KN716208">
    <property type="protein sequence ID" value="KJH50366.1"/>
    <property type="molecule type" value="Genomic_DNA"/>
</dbReference>
<feature type="compositionally biased region" description="Polar residues" evidence="1">
    <location>
        <begin position="160"/>
        <end position="173"/>
    </location>
</feature>
<reference evidence="3" key="2">
    <citation type="journal article" date="2016" name="Sci. Rep.">
        <title>Dictyocaulus viviparus genome, variome and transcriptome elucidate lungworm biology and support future intervention.</title>
        <authorList>
            <person name="McNulty S.N."/>
            <person name="Strube C."/>
            <person name="Rosa B.A."/>
            <person name="Martin J.C."/>
            <person name="Tyagi R."/>
            <person name="Choi Y.J."/>
            <person name="Wang Q."/>
            <person name="Hallsworth Pepin K."/>
            <person name="Zhang X."/>
            <person name="Ozersky P."/>
            <person name="Wilson R.K."/>
            <person name="Sternberg P.W."/>
            <person name="Gasser R.B."/>
            <person name="Mitreva M."/>
        </authorList>
    </citation>
    <scope>NUCLEOTIDE SEQUENCE [LARGE SCALE GENOMIC DNA]</scope>
    <source>
        <strain evidence="3">HannoverDv2000</strain>
    </source>
</reference>
<evidence type="ECO:0000313" key="3">
    <source>
        <dbReference type="Proteomes" id="UP000053766"/>
    </source>
</evidence>
<keyword evidence="3" id="KW-1185">Reference proteome</keyword>
<sequence>MQKDPSSSNFVATQKYEHISSGSQSTENSKFKNVIITWTSVAFSSCFLLLNQFSLNSPFCIDLKADDAIRRERGRIGGRKKLEQVRPKCLKYYEISINPKTPVVVAQILTSSSMSSSLLTASPSASVVPSSNKQAPFDDACFKTPLPFNRKPRRGRGAASTANATRLNGYHSSGTTRGGRVGRPCGTGRTAAPAPPPPSPKFVLHDVICPHTAAYLGALNLPMYASVQSNYKVKEEVVECDDEKPSTSTNQGKQEAIGDNPGSNLKLTELENGEPEIQKTESSEESNENGAETAISSNQESKESVKNTNDDSPDKLPFVEEMILDEYSLLLFTRLSDAQLYVGYRLRSVEDDRRSTCSGCQAW</sequence>
<dbReference type="AlphaFoldDB" id="A0A0D8Y710"/>
<evidence type="ECO:0000256" key="1">
    <source>
        <dbReference type="SAM" id="MobiDB-lite"/>
    </source>
</evidence>
<feature type="compositionally biased region" description="Low complexity" evidence="1">
    <location>
        <begin position="182"/>
        <end position="192"/>
    </location>
</feature>
<protein>
    <submittedName>
        <fullName evidence="2">Uncharacterized protein</fullName>
    </submittedName>
</protein>
<dbReference type="Proteomes" id="UP000053766">
    <property type="component" value="Unassembled WGS sequence"/>
</dbReference>
<name>A0A0D8Y710_DICVI</name>
<organism evidence="2 3">
    <name type="scientific">Dictyocaulus viviparus</name>
    <name type="common">Bovine lungworm</name>
    <dbReference type="NCBI Taxonomy" id="29172"/>
    <lineage>
        <taxon>Eukaryota</taxon>
        <taxon>Metazoa</taxon>
        <taxon>Ecdysozoa</taxon>
        <taxon>Nematoda</taxon>
        <taxon>Chromadorea</taxon>
        <taxon>Rhabditida</taxon>
        <taxon>Rhabditina</taxon>
        <taxon>Rhabditomorpha</taxon>
        <taxon>Strongyloidea</taxon>
        <taxon>Metastrongylidae</taxon>
        <taxon>Dictyocaulus</taxon>
    </lineage>
</organism>
<dbReference type="STRING" id="29172.A0A0D8Y710"/>
<reference evidence="2 3" key="1">
    <citation type="submission" date="2013-11" db="EMBL/GenBank/DDBJ databases">
        <title>Draft genome of the bovine lungworm Dictyocaulus viviparus.</title>
        <authorList>
            <person name="Mitreva M."/>
        </authorList>
    </citation>
    <scope>NUCLEOTIDE SEQUENCE [LARGE SCALE GENOMIC DNA]</scope>
    <source>
        <strain evidence="2 3">HannoverDv2000</strain>
    </source>
</reference>
<feature type="region of interest" description="Disordered" evidence="1">
    <location>
        <begin position="238"/>
        <end position="314"/>
    </location>
</feature>
<accession>A0A0D8Y710</accession>
<evidence type="ECO:0000313" key="2">
    <source>
        <dbReference type="EMBL" id="KJH50366.1"/>
    </source>
</evidence>
<feature type="region of interest" description="Disordered" evidence="1">
    <location>
        <begin position="149"/>
        <end position="199"/>
    </location>
</feature>